<dbReference type="InterPro" id="IPR051083">
    <property type="entry name" value="GrpII_Intron_Splice-Mob/Def"/>
</dbReference>
<gene>
    <name evidence="2" type="primary">ltrA</name>
    <name evidence="2" type="ORF">K9U37_13600</name>
</gene>
<dbReference type="InterPro" id="IPR000477">
    <property type="entry name" value="RT_dom"/>
</dbReference>
<keyword evidence="2" id="KW-0695">RNA-directed DNA polymerase</keyword>
<dbReference type="EMBL" id="JAIVFL010000001">
    <property type="protein sequence ID" value="MCI4675855.1"/>
    <property type="molecule type" value="Genomic_DNA"/>
</dbReference>
<evidence type="ECO:0000313" key="2">
    <source>
        <dbReference type="EMBL" id="MCI4675855.1"/>
    </source>
</evidence>
<dbReference type="NCBIfam" id="TIGR04416">
    <property type="entry name" value="group_II_RT_mat"/>
    <property type="match status" value="1"/>
</dbReference>
<dbReference type="CDD" id="cd01651">
    <property type="entry name" value="RT_G2_intron"/>
    <property type="match status" value="1"/>
</dbReference>
<protein>
    <submittedName>
        <fullName evidence="2">Group II intron reverse transcriptase/maturase</fullName>
        <ecNumber evidence="2">2.7.7.49</ecNumber>
    </submittedName>
</protein>
<keyword evidence="2" id="KW-0548">Nucleotidyltransferase</keyword>
<dbReference type="Pfam" id="PF00078">
    <property type="entry name" value="RVT_1"/>
    <property type="match status" value="1"/>
</dbReference>
<dbReference type="Pfam" id="PF13655">
    <property type="entry name" value="RVT_N"/>
    <property type="match status" value="1"/>
</dbReference>
<dbReference type="Proteomes" id="UP001139068">
    <property type="component" value="Unassembled WGS sequence"/>
</dbReference>
<keyword evidence="3" id="KW-1185">Reference proteome</keyword>
<dbReference type="PANTHER" id="PTHR34047">
    <property type="entry name" value="NUCLEAR INTRON MATURASE 1, MITOCHONDRIAL-RELATED"/>
    <property type="match status" value="1"/>
</dbReference>
<sequence length="586" mass="67341">MTTPALVDKLDTDLVNGPQDDNLDWDAILWRPVEDDVRRLRRRIFKASQDGDLKRVRNLQKLMLRSRSNTLHSVRRVTQHNAGRKTAGIDGEVAVTAPDRAALAVDLHRHTTPWQARPVKRVYIPKANGKQRPLGIPVLRDRVQQARVANALEPEWEARFEPRSYGFRPGRGCHDAIEAIYWTLKGRRAKRQWILDADLSAAFDRIDHDRLLAHLGTFPGRAMIAGWLAAGVVERGRFAPTEQGTPQGGVISPMLLNIALHGMEEAAGVRYLRRDTYGVETRADSPVLVRYADDFVVMCHTSDQAEQVWRRLGEWLLPRGLAFNEDKTQIVHADQGFDFLGFNIRRYRGKLLIKPSPAAMKRIRQRLAAEVRSLRGANAEAVIRRLTPIIRGWSAYYRNAVSKEAFATLDHHLWQHLYRWALRSHPNKPRHWVVNRYFGKFNPSRQDRWVFGDRDSGIYLRQFVWTKIVRHRLVMGTASPDDPALDQYWADRRRKTYSLLGGITASLLLRQHGRCPGCNTFLLHADHGPQSPHEWGQWTSTLTRALRSNAVVMDAAQGDDPTAHRLMHAHCRQREQRNRQRVQPIQ</sequence>
<dbReference type="GO" id="GO:0003964">
    <property type="term" value="F:RNA-directed DNA polymerase activity"/>
    <property type="evidence" value="ECO:0007669"/>
    <property type="project" value="UniProtKB-KW"/>
</dbReference>
<dbReference type="PANTHER" id="PTHR34047:SF10">
    <property type="entry name" value="GROUP II INTRON-ASSOCIATED OPEN READING FRAME"/>
    <property type="match status" value="1"/>
</dbReference>
<dbReference type="InterPro" id="IPR013597">
    <property type="entry name" value="Mat_intron_G2"/>
</dbReference>
<reference evidence="2" key="1">
    <citation type="journal article" date="2022" name="ISME J.">
        <title>Identification of active gaseous-alkane degraders at natural gas seeps.</title>
        <authorList>
            <person name="Farhan Ul Haque M."/>
            <person name="Hernandez M."/>
            <person name="Crombie A.T."/>
            <person name="Murrell J.C."/>
        </authorList>
    </citation>
    <scope>NUCLEOTIDE SEQUENCE</scope>
    <source>
        <strain evidence="2">ANDR5</strain>
    </source>
</reference>
<proteinExistence type="predicted"/>
<dbReference type="InterPro" id="IPR043502">
    <property type="entry name" value="DNA/RNA_pol_sf"/>
</dbReference>
<dbReference type="EC" id="2.7.7.49" evidence="2"/>
<dbReference type="InterPro" id="IPR025960">
    <property type="entry name" value="RVT_N"/>
</dbReference>
<dbReference type="PROSITE" id="PS50878">
    <property type="entry name" value="RT_POL"/>
    <property type="match status" value="1"/>
</dbReference>
<comment type="caution">
    <text evidence="2">The sequence shown here is derived from an EMBL/GenBank/DDBJ whole genome shotgun (WGS) entry which is preliminary data.</text>
</comment>
<dbReference type="RefSeq" id="WP_243072120.1">
    <property type="nucleotide sequence ID" value="NZ_JAIVFL010000001.1"/>
</dbReference>
<accession>A0ABS9YXC2</accession>
<name>A0ABS9YXC2_9MYCO</name>
<dbReference type="Pfam" id="PF08388">
    <property type="entry name" value="GIIM"/>
    <property type="match status" value="1"/>
</dbReference>
<evidence type="ECO:0000259" key="1">
    <source>
        <dbReference type="PROSITE" id="PS50878"/>
    </source>
</evidence>
<organism evidence="2 3">
    <name type="scientific">Candidatus Mycolicibacterium alkanivorans</name>
    <dbReference type="NCBI Taxonomy" id="2954114"/>
    <lineage>
        <taxon>Bacteria</taxon>
        <taxon>Bacillati</taxon>
        <taxon>Actinomycetota</taxon>
        <taxon>Actinomycetes</taxon>
        <taxon>Mycobacteriales</taxon>
        <taxon>Mycobacteriaceae</taxon>
        <taxon>Mycolicibacterium</taxon>
    </lineage>
</organism>
<dbReference type="SUPFAM" id="SSF56672">
    <property type="entry name" value="DNA/RNA polymerases"/>
    <property type="match status" value="1"/>
</dbReference>
<keyword evidence="2" id="KW-0808">Transferase</keyword>
<feature type="domain" description="Reverse transcriptase" evidence="1">
    <location>
        <begin position="105"/>
        <end position="344"/>
    </location>
</feature>
<dbReference type="InterPro" id="IPR030931">
    <property type="entry name" value="Group_II_RT_mat"/>
</dbReference>
<evidence type="ECO:0000313" key="3">
    <source>
        <dbReference type="Proteomes" id="UP001139068"/>
    </source>
</evidence>